<accession>A0A4U9UXY0</accession>
<organism evidence="1 2">
    <name type="scientific">Sphingobacterium thalpophilum</name>
    <dbReference type="NCBI Taxonomy" id="259"/>
    <lineage>
        <taxon>Bacteria</taxon>
        <taxon>Pseudomonadati</taxon>
        <taxon>Bacteroidota</taxon>
        <taxon>Sphingobacteriia</taxon>
        <taxon>Sphingobacteriales</taxon>
        <taxon>Sphingobacteriaceae</taxon>
        <taxon>Sphingobacterium</taxon>
    </lineage>
</organism>
<dbReference type="AlphaFoldDB" id="A0A4U9UXY0"/>
<name>A0A4U9UXY0_9SPHI</name>
<reference evidence="1 2" key="1">
    <citation type="submission" date="2019-05" db="EMBL/GenBank/DDBJ databases">
        <authorList>
            <consortium name="Pathogen Informatics"/>
        </authorList>
    </citation>
    <scope>NUCLEOTIDE SEQUENCE [LARGE SCALE GENOMIC DNA]</scope>
    <source>
        <strain evidence="1 2">NCTC11429</strain>
    </source>
</reference>
<dbReference type="GeneID" id="78462211"/>
<dbReference type="STRING" id="1123265.GCA_000686625_01884"/>
<protein>
    <submittedName>
        <fullName evidence="1">Uncharacterized protein</fullName>
    </submittedName>
</protein>
<evidence type="ECO:0000313" key="1">
    <source>
        <dbReference type="EMBL" id="VTR35104.1"/>
    </source>
</evidence>
<evidence type="ECO:0000313" key="2">
    <source>
        <dbReference type="Proteomes" id="UP000308196"/>
    </source>
</evidence>
<dbReference type="RefSeq" id="WP_051606695.1">
    <property type="nucleotide sequence ID" value="NZ_LR590484.1"/>
</dbReference>
<sequence>MKQVFSVLMMLLSLLIGFQQAILVMHFKLNQVAIEKAFCVNKNKPEMQCHGICHLKKQLQKMENSDSDSIGVYQRVDMLPISSTEFETRRLTVEIWNGIPMYKEVHYTEPYREIFVPPPIA</sequence>
<dbReference type="EMBL" id="LR590484">
    <property type="protein sequence ID" value="VTR35104.1"/>
    <property type="molecule type" value="Genomic_DNA"/>
</dbReference>
<dbReference type="KEGG" id="stha:NCTC11429_01447"/>
<proteinExistence type="predicted"/>
<dbReference type="Proteomes" id="UP000308196">
    <property type="component" value="Chromosome"/>
</dbReference>
<gene>
    <name evidence="1" type="ORF">NCTC11429_01447</name>
</gene>